<comment type="caution">
    <text evidence="2">The sequence shown here is derived from an EMBL/GenBank/DDBJ whole genome shotgun (WGS) entry which is preliminary data.</text>
</comment>
<reference evidence="2 3" key="1">
    <citation type="journal article" date="2019" name="Commun. Biol.">
        <title>The bagworm genome reveals a unique fibroin gene that provides high tensile strength.</title>
        <authorList>
            <person name="Kono N."/>
            <person name="Nakamura H."/>
            <person name="Ohtoshi R."/>
            <person name="Tomita M."/>
            <person name="Numata K."/>
            <person name="Arakawa K."/>
        </authorList>
    </citation>
    <scope>NUCLEOTIDE SEQUENCE [LARGE SCALE GENOMIC DNA]</scope>
</reference>
<feature type="region of interest" description="Disordered" evidence="1">
    <location>
        <begin position="1"/>
        <end position="28"/>
    </location>
</feature>
<keyword evidence="3" id="KW-1185">Reference proteome</keyword>
<sequence length="166" mass="18625">MYLNKKQTISMEKERTNKERRAAGAPPSALPSPAAFLIYNHSAAIPLAAEDRTGPARLSPKQVIRNKSLTAERKAPAEFNQACLLFRRFETNYRSDKNLAGADLLGEDIKDVGHVLQRVRLACRGRQWSRRSSATEHSRLTADVKRRVKRRERVTESVSELTALGG</sequence>
<organism evidence="2 3">
    <name type="scientific">Eumeta variegata</name>
    <name type="common">Bagworm moth</name>
    <name type="synonym">Eumeta japonica</name>
    <dbReference type="NCBI Taxonomy" id="151549"/>
    <lineage>
        <taxon>Eukaryota</taxon>
        <taxon>Metazoa</taxon>
        <taxon>Ecdysozoa</taxon>
        <taxon>Arthropoda</taxon>
        <taxon>Hexapoda</taxon>
        <taxon>Insecta</taxon>
        <taxon>Pterygota</taxon>
        <taxon>Neoptera</taxon>
        <taxon>Endopterygota</taxon>
        <taxon>Lepidoptera</taxon>
        <taxon>Glossata</taxon>
        <taxon>Ditrysia</taxon>
        <taxon>Tineoidea</taxon>
        <taxon>Psychidae</taxon>
        <taxon>Oiketicinae</taxon>
        <taxon>Eumeta</taxon>
    </lineage>
</organism>
<accession>A0A4C1VFK6</accession>
<evidence type="ECO:0000256" key="1">
    <source>
        <dbReference type="SAM" id="MobiDB-lite"/>
    </source>
</evidence>
<feature type="compositionally biased region" description="Polar residues" evidence="1">
    <location>
        <begin position="1"/>
        <end position="10"/>
    </location>
</feature>
<dbReference type="Proteomes" id="UP000299102">
    <property type="component" value="Unassembled WGS sequence"/>
</dbReference>
<protein>
    <submittedName>
        <fullName evidence="2">Uncharacterized protein</fullName>
    </submittedName>
</protein>
<name>A0A4C1VFK6_EUMVA</name>
<feature type="compositionally biased region" description="Basic and acidic residues" evidence="1">
    <location>
        <begin position="11"/>
        <end position="22"/>
    </location>
</feature>
<proteinExistence type="predicted"/>
<dbReference type="EMBL" id="BGZK01000322">
    <property type="protein sequence ID" value="GBP36744.1"/>
    <property type="molecule type" value="Genomic_DNA"/>
</dbReference>
<evidence type="ECO:0000313" key="2">
    <source>
        <dbReference type="EMBL" id="GBP36744.1"/>
    </source>
</evidence>
<gene>
    <name evidence="2" type="ORF">EVAR_24747_1</name>
</gene>
<dbReference type="AlphaFoldDB" id="A0A4C1VFK6"/>
<evidence type="ECO:0000313" key="3">
    <source>
        <dbReference type="Proteomes" id="UP000299102"/>
    </source>
</evidence>